<gene>
    <name evidence="1" type="ordered locus">Terro_3095</name>
</gene>
<evidence type="ECO:0000313" key="1">
    <source>
        <dbReference type="EMBL" id="AFL89326.1"/>
    </source>
</evidence>
<dbReference type="HOGENOM" id="CLU_436088_0_0_0"/>
<dbReference type="KEGG" id="trs:Terro_3095"/>
<dbReference type="AlphaFoldDB" id="I3ZJA8"/>
<dbReference type="RefSeq" id="WP_014786590.1">
    <property type="nucleotide sequence ID" value="NC_018014.1"/>
</dbReference>
<protein>
    <submittedName>
        <fullName evidence="1">Uncharacterized protein</fullName>
    </submittedName>
</protein>
<dbReference type="EMBL" id="CP003379">
    <property type="protein sequence ID" value="AFL89326.1"/>
    <property type="molecule type" value="Genomic_DNA"/>
</dbReference>
<reference evidence="1 2" key="1">
    <citation type="submission" date="2012-06" db="EMBL/GenBank/DDBJ databases">
        <title>Complete genome of Terriglobus roseus DSM 18391.</title>
        <authorList>
            <consortium name="US DOE Joint Genome Institute (JGI-PGF)"/>
            <person name="Lucas S."/>
            <person name="Copeland A."/>
            <person name="Lapidus A."/>
            <person name="Glavina del Rio T."/>
            <person name="Dalin E."/>
            <person name="Tice H."/>
            <person name="Bruce D."/>
            <person name="Goodwin L."/>
            <person name="Pitluck S."/>
            <person name="Peters L."/>
            <person name="Mikhailova N."/>
            <person name="Munk A.C.C."/>
            <person name="Kyrpides N."/>
            <person name="Mavromatis K."/>
            <person name="Ivanova N."/>
            <person name="Brettin T."/>
            <person name="Detter J.C."/>
            <person name="Han C."/>
            <person name="Larimer F."/>
            <person name="Land M."/>
            <person name="Hauser L."/>
            <person name="Markowitz V."/>
            <person name="Cheng J.-F."/>
            <person name="Hugenholtz P."/>
            <person name="Woyke T."/>
            <person name="Wu D."/>
            <person name="Brambilla E."/>
            <person name="Klenk H.-P."/>
            <person name="Eisen J.A."/>
        </authorList>
    </citation>
    <scope>NUCLEOTIDE SEQUENCE [LARGE SCALE GENOMIC DNA]</scope>
    <source>
        <strain evidence="2">DSM 18391 / NRRL B-41598 / KBS 63</strain>
    </source>
</reference>
<accession>I3ZJA8</accession>
<dbReference type="eggNOG" id="ENOG502ZB1W">
    <property type="taxonomic scope" value="Bacteria"/>
</dbReference>
<proteinExistence type="predicted"/>
<name>I3ZJA8_TERRK</name>
<dbReference type="Proteomes" id="UP000006056">
    <property type="component" value="Chromosome"/>
</dbReference>
<organism evidence="1 2">
    <name type="scientific">Terriglobus roseus (strain DSM 18391 / NRRL B-41598 / KBS 63)</name>
    <dbReference type="NCBI Taxonomy" id="926566"/>
    <lineage>
        <taxon>Bacteria</taxon>
        <taxon>Pseudomonadati</taxon>
        <taxon>Acidobacteriota</taxon>
        <taxon>Terriglobia</taxon>
        <taxon>Terriglobales</taxon>
        <taxon>Acidobacteriaceae</taxon>
        <taxon>Terriglobus</taxon>
    </lineage>
</organism>
<sequence>MFNPFERRATEYLRDDEAFLAVVTPEPIRVHLARYGAEQSLYNQLVIVRGTPGSGKTTIARIFETNVVSTVLRHEEAHKPIYSVLNECGAIRNGRPVLLAARIPLESDYREIWELPYSEDTRNALLTTLIQSRTVLAWKRQLDRLGVSLNKVRLTEDFSSPGARSTAGGDTFEALAINAARIEEALLRVIGALVPPPQEELKSIDADYYRPFETLTHIEVDFDSEGIFHLQPLLICDDANTLHPLQLAFLQRWLIRRELKVGRWLLTRLDALRPEEAFAIAHQESSSSELPGVTISREVVSINLQSERRDQKSFFRRMAKDMANRYMRQMPMFATRKLDDFSSLLSDRPARLTPSKLDALRSRTQSEAKRLHVSGERYEAILRLIQDYDPNLPADEQLSLMLILLNRYAHRVDQKMLFGEEDPEPNRPLKVDSGLEEAARLYLLHSFGRAFFFGFNDLCDASSENAEQFLRLSAILVDSIATRLIRNQSATLSCEQQTSLLRERASEYMKSWSFPYYQQVRTLVELIGSRCVLESLRPTAWIGSGANAFGILQEEFDQITKSYPDLSNVLKYGMAYNAFSLVPNYDCQGKVWCLIELGGIPCLSYGLTLKRGGFIKSTITEFSDGLA</sequence>
<dbReference type="PATRIC" id="fig|926566.3.peg.3065"/>
<keyword evidence="2" id="KW-1185">Reference proteome</keyword>
<dbReference type="STRING" id="926566.Terro_3095"/>
<evidence type="ECO:0000313" key="2">
    <source>
        <dbReference type="Proteomes" id="UP000006056"/>
    </source>
</evidence>
<dbReference type="OrthoDB" id="7591976at2"/>